<gene>
    <name evidence="2" type="ORF">SCF082_LOCUS37215</name>
</gene>
<reference evidence="2 3" key="1">
    <citation type="submission" date="2024-02" db="EMBL/GenBank/DDBJ databases">
        <authorList>
            <person name="Chen Y."/>
            <person name="Shah S."/>
            <person name="Dougan E. K."/>
            <person name="Thang M."/>
            <person name="Chan C."/>
        </authorList>
    </citation>
    <scope>NUCLEOTIDE SEQUENCE [LARGE SCALE GENOMIC DNA]</scope>
</reference>
<evidence type="ECO:0000313" key="2">
    <source>
        <dbReference type="EMBL" id="CAK9077615.1"/>
    </source>
</evidence>
<accession>A0ABP0PSD6</accession>
<comment type="caution">
    <text evidence="2">The sequence shown here is derived from an EMBL/GenBank/DDBJ whole genome shotgun (WGS) entry which is preliminary data.</text>
</comment>
<evidence type="ECO:0000313" key="3">
    <source>
        <dbReference type="Proteomes" id="UP001642464"/>
    </source>
</evidence>
<feature type="region of interest" description="Disordered" evidence="1">
    <location>
        <begin position="1"/>
        <end position="37"/>
    </location>
</feature>
<organism evidence="2 3">
    <name type="scientific">Durusdinium trenchii</name>
    <dbReference type="NCBI Taxonomy" id="1381693"/>
    <lineage>
        <taxon>Eukaryota</taxon>
        <taxon>Sar</taxon>
        <taxon>Alveolata</taxon>
        <taxon>Dinophyceae</taxon>
        <taxon>Suessiales</taxon>
        <taxon>Symbiodiniaceae</taxon>
        <taxon>Durusdinium</taxon>
    </lineage>
</organism>
<proteinExistence type="predicted"/>
<name>A0ABP0PSD6_9DINO</name>
<feature type="region of interest" description="Disordered" evidence="1">
    <location>
        <begin position="62"/>
        <end position="92"/>
    </location>
</feature>
<feature type="compositionally biased region" description="Basic and acidic residues" evidence="1">
    <location>
        <begin position="27"/>
        <end position="37"/>
    </location>
</feature>
<dbReference type="EMBL" id="CAXAMM010037780">
    <property type="protein sequence ID" value="CAK9077615.1"/>
    <property type="molecule type" value="Genomic_DNA"/>
</dbReference>
<sequence>MDQLKAVETAGLGEASKVLEPETSDLSVRRQRDQDEAKIRRAHVQATDAIAKVKIMRVQQEKQSEQRAWGLGTFGRSVRPGGRPGIGEARVT</sequence>
<dbReference type="Proteomes" id="UP001642464">
    <property type="component" value="Unassembled WGS sequence"/>
</dbReference>
<evidence type="ECO:0000256" key="1">
    <source>
        <dbReference type="SAM" id="MobiDB-lite"/>
    </source>
</evidence>
<keyword evidence="3" id="KW-1185">Reference proteome</keyword>
<protein>
    <submittedName>
        <fullName evidence="2">Uncharacterized protein</fullName>
    </submittedName>
</protein>